<sequence>MKYHVDNNYLYYRIEGSGHPVLIFHALGTDHRAMKKWIEPIFKDKNGFQRIYVDLPWHGQSVCKDIRSTEETRQLLSSFISKLLGDRAFTIIGHSFGGYIAQGLISDKLTGLCLVAPVIHQKERDVPRKISYNLNKSALSNVEPDIRTAFETLMVYQSDENLQLFLEEIQPGRILADREFLSSNWRDAGYFFKEDPLAKRYEGHSLIIAGRLDSICGYKDYYRILEYLPNSTFAILQAGHLLHIEKRQTVRFLIDEWLGEISIKLEEPLYDD</sequence>
<organism evidence="2">
    <name type="scientific">Alkalihalophilus sp. As8PL</name>
    <dbReference type="NCBI Taxonomy" id="3237103"/>
    <lineage>
        <taxon>Bacteria</taxon>
        <taxon>Bacillati</taxon>
        <taxon>Bacillota</taxon>
        <taxon>Bacilli</taxon>
        <taxon>Bacillales</taxon>
        <taxon>Bacillaceae</taxon>
        <taxon>Alkalihalophilus</taxon>
    </lineage>
</organism>
<dbReference type="GO" id="GO:0016787">
    <property type="term" value="F:hydrolase activity"/>
    <property type="evidence" value="ECO:0007669"/>
    <property type="project" value="UniProtKB-KW"/>
</dbReference>
<dbReference type="PANTHER" id="PTHR43194:SF2">
    <property type="entry name" value="PEROXISOMAL MEMBRANE PROTEIN LPX1"/>
    <property type="match status" value="1"/>
</dbReference>
<dbReference type="AlphaFoldDB" id="A0AB39BWM2"/>
<dbReference type="InterPro" id="IPR029058">
    <property type="entry name" value="AB_hydrolase_fold"/>
</dbReference>
<dbReference type="Pfam" id="PF12697">
    <property type="entry name" value="Abhydrolase_6"/>
    <property type="match status" value="1"/>
</dbReference>
<evidence type="ECO:0000313" key="2">
    <source>
        <dbReference type="EMBL" id="XDI37824.1"/>
    </source>
</evidence>
<dbReference type="InterPro" id="IPR050228">
    <property type="entry name" value="Carboxylesterase_BioH"/>
</dbReference>
<feature type="domain" description="AB hydrolase-1" evidence="1">
    <location>
        <begin position="47"/>
        <end position="247"/>
    </location>
</feature>
<keyword evidence="2" id="KW-0378">Hydrolase</keyword>
<dbReference type="SUPFAM" id="SSF53474">
    <property type="entry name" value="alpha/beta-Hydrolases"/>
    <property type="match status" value="1"/>
</dbReference>
<dbReference type="RefSeq" id="WP_368505152.1">
    <property type="nucleotide sequence ID" value="NZ_CP162551.1"/>
</dbReference>
<accession>A0AB39BWM2</accession>
<name>A0AB39BWM2_9BACI</name>
<evidence type="ECO:0000259" key="1">
    <source>
        <dbReference type="Pfam" id="PF12697"/>
    </source>
</evidence>
<proteinExistence type="predicted"/>
<dbReference type="InterPro" id="IPR000073">
    <property type="entry name" value="AB_hydrolase_1"/>
</dbReference>
<dbReference type="EMBL" id="CP162551">
    <property type="protein sequence ID" value="XDI37824.1"/>
    <property type="molecule type" value="Genomic_DNA"/>
</dbReference>
<gene>
    <name evidence="2" type="ORF">AB3N04_05775</name>
</gene>
<reference evidence="2" key="1">
    <citation type="submission" date="2024-07" db="EMBL/GenBank/DDBJ databases">
        <title>Identification and characteristics of an arsenic-resistant bacterial isolate, which belongs to a novel species.</title>
        <authorList>
            <person name="Juszczyk A."/>
            <person name="Kowalczyk A."/>
            <person name="Was K."/>
            <person name="Kosowicz W."/>
            <person name="Budzyn A."/>
            <person name="Latowski D."/>
        </authorList>
    </citation>
    <scope>NUCLEOTIDE SEQUENCE</scope>
    <source>
        <strain evidence="2">As8PL</strain>
    </source>
</reference>
<protein>
    <submittedName>
        <fullName evidence="2">Alpha/beta fold hydrolase</fullName>
    </submittedName>
</protein>
<dbReference type="Gene3D" id="3.40.50.1820">
    <property type="entry name" value="alpha/beta hydrolase"/>
    <property type="match status" value="1"/>
</dbReference>
<dbReference type="PANTHER" id="PTHR43194">
    <property type="entry name" value="HYDROLASE ALPHA/BETA FOLD FAMILY"/>
    <property type="match status" value="1"/>
</dbReference>